<dbReference type="InterPro" id="IPR019151">
    <property type="entry name" value="Proteasome_assmbl_chaperone_2"/>
</dbReference>
<reference evidence="1 2" key="1">
    <citation type="submission" date="2020-09" db="EMBL/GenBank/DDBJ databases">
        <title>Flavimobilis rhizosphaerae sp. nov., isolated from rhizosphere soil of Spartina alterniflora.</title>
        <authorList>
            <person name="Hanqin C."/>
        </authorList>
    </citation>
    <scope>NUCLEOTIDE SEQUENCE [LARGE SCALE GENOMIC DNA]</scope>
    <source>
        <strain evidence="1 2">GY 10621</strain>
    </source>
</reference>
<dbReference type="InterPro" id="IPR038389">
    <property type="entry name" value="PSMG2_sf"/>
</dbReference>
<name>A0ABR9DRB9_9MICO</name>
<dbReference type="Pfam" id="PF09754">
    <property type="entry name" value="PAC2"/>
    <property type="match status" value="1"/>
</dbReference>
<organism evidence="1 2">
    <name type="scientific">Flavimobilis rhizosphaerae</name>
    <dbReference type="NCBI Taxonomy" id="2775421"/>
    <lineage>
        <taxon>Bacteria</taxon>
        <taxon>Bacillati</taxon>
        <taxon>Actinomycetota</taxon>
        <taxon>Actinomycetes</taxon>
        <taxon>Micrococcales</taxon>
        <taxon>Jonesiaceae</taxon>
        <taxon>Flavimobilis</taxon>
    </lineage>
</organism>
<sequence length="315" mass="33983">MLDPTDLYEIDESVAARLGAHEGGTGPVLLHALEGFVDAGRTAELVSDHLVDAFETERLVTFDADELHDYRGRRPLMDYDEDRWTSYAAPRLVVDVARDAEGTAFLVLHGSEPDLRWERVATGLQQVVDRFGVSLVVGVQGIPMATPHTRPVGASVSATRPELAGVQPRIFGKVRVPASFGAMFERRLGESGHDAVGLTMHVPHYLAQGHFAPAALEAVRRVEHVTGLSLRAHDLEEAAHEAAEEIAERASGSDEVREVVADLERRYDAFVAANGGTNLLAEPVAIPSADEIGAAFEEFLAAQDTPDDGQRPGEG</sequence>
<evidence type="ECO:0000313" key="2">
    <source>
        <dbReference type="Proteomes" id="UP000642107"/>
    </source>
</evidence>
<evidence type="ECO:0000313" key="1">
    <source>
        <dbReference type="EMBL" id="MBD9699692.1"/>
    </source>
</evidence>
<protein>
    <submittedName>
        <fullName evidence="1">PAC2 family protein</fullName>
    </submittedName>
</protein>
<keyword evidence="2" id="KW-1185">Reference proteome</keyword>
<dbReference type="Gene3D" id="1.10.287.100">
    <property type="match status" value="1"/>
</dbReference>
<dbReference type="InterPro" id="IPR008492">
    <property type="entry name" value="Rv2714-like"/>
</dbReference>
<dbReference type="SUPFAM" id="SSF159659">
    <property type="entry name" value="Cgl1923-like"/>
    <property type="match status" value="1"/>
</dbReference>
<dbReference type="RefSeq" id="WP_192279956.1">
    <property type="nucleotide sequence ID" value="NZ_JACZDF010000004.1"/>
</dbReference>
<gene>
    <name evidence="1" type="ORF">IGS67_09350</name>
</gene>
<dbReference type="Gene3D" id="3.40.50.10900">
    <property type="entry name" value="PAC-like subunit"/>
    <property type="match status" value="1"/>
</dbReference>
<dbReference type="PIRSF" id="PIRSF028754">
    <property type="entry name" value="UCP028754"/>
    <property type="match status" value="1"/>
</dbReference>
<accession>A0ABR9DRB9</accession>
<comment type="caution">
    <text evidence="1">The sequence shown here is derived from an EMBL/GenBank/DDBJ whole genome shotgun (WGS) entry which is preliminary data.</text>
</comment>
<proteinExistence type="predicted"/>
<dbReference type="Proteomes" id="UP000642107">
    <property type="component" value="Unassembled WGS sequence"/>
</dbReference>
<dbReference type="EMBL" id="JACZDF010000004">
    <property type="protein sequence ID" value="MBD9699692.1"/>
    <property type="molecule type" value="Genomic_DNA"/>
</dbReference>